<proteinExistence type="predicted"/>
<dbReference type="GO" id="GO:0003700">
    <property type="term" value="F:DNA-binding transcription factor activity"/>
    <property type="evidence" value="ECO:0007669"/>
    <property type="project" value="InterPro"/>
</dbReference>
<keyword evidence="1" id="KW-0678">Repressor</keyword>
<feature type="region of interest" description="Disordered" evidence="4">
    <location>
        <begin position="1"/>
        <end position="52"/>
    </location>
</feature>
<dbReference type="Proteomes" id="UP000583929">
    <property type="component" value="Unassembled WGS sequence"/>
</dbReference>
<dbReference type="InterPro" id="IPR040356">
    <property type="entry name" value="SPEAR"/>
</dbReference>
<accession>A0A7J6HCL2</accession>
<evidence type="ECO:0000256" key="3">
    <source>
        <dbReference type="ARBA" id="ARBA00023163"/>
    </source>
</evidence>
<keyword evidence="8" id="KW-1185">Reference proteome</keyword>
<organism evidence="5 7">
    <name type="scientific">Cannabis sativa</name>
    <name type="common">Hemp</name>
    <name type="synonym">Marijuana</name>
    <dbReference type="NCBI Taxonomy" id="3483"/>
    <lineage>
        <taxon>Eukaryota</taxon>
        <taxon>Viridiplantae</taxon>
        <taxon>Streptophyta</taxon>
        <taxon>Embryophyta</taxon>
        <taxon>Tracheophyta</taxon>
        <taxon>Spermatophyta</taxon>
        <taxon>Magnoliopsida</taxon>
        <taxon>eudicotyledons</taxon>
        <taxon>Gunneridae</taxon>
        <taxon>Pentapetalae</taxon>
        <taxon>rosids</taxon>
        <taxon>fabids</taxon>
        <taxon>Rosales</taxon>
        <taxon>Cannabaceae</taxon>
        <taxon>Cannabis</taxon>
    </lineage>
</organism>
<evidence type="ECO:0000313" key="8">
    <source>
        <dbReference type="Proteomes" id="UP000583929"/>
    </source>
</evidence>
<name>A0A7J6HCL2_CANSA</name>
<evidence type="ECO:0000313" key="5">
    <source>
        <dbReference type="EMBL" id="KAF4393076.1"/>
    </source>
</evidence>
<dbReference type="Proteomes" id="UP000525078">
    <property type="component" value="Unassembled WGS sequence"/>
</dbReference>
<protein>
    <submittedName>
        <fullName evidence="5">Uncharacterized protein</fullName>
    </submittedName>
</protein>
<evidence type="ECO:0000256" key="1">
    <source>
        <dbReference type="ARBA" id="ARBA00022491"/>
    </source>
</evidence>
<dbReference type="EMBL" id="JAATIP010000015">
    <property type="protein sequence ID" value="KAF4393076.1"/>
    <property type="molecule type" value="Genomic_DNA"/>
</dbReference>
<evidence type="ECO:0000256" key="2">
    <source>
        <dbReference type="ARBA" id="ARBA00023015"/>
    </source>
</evidence>
<gene>
    <name evidence="5" type="ORF">F8388_012585</name>
    <name evidence="6" type="ORF">G4B88_009856</name>
</gene>
<dbReference type="AlphaFoldDB" id="A0A7J6HCL2"/>
<keyword evidence="3" id="KW-0804">Transcription</keyword>
<evidence type="ECO:0000313" key="7">
    <source>
        <dbReference type="Proteomes" id="UP000525078"/>
    </source>
</evidence>
<evidence type="ECO:0000256" key="4">
    <source>
        <dbReference type="SAM" id="MobiDB-lite"/>
    </source>
</evidence>
<comment type="caution">
    <text evidence="5">The sequence shown here is derived from an EMBL/GenBank/DDBJ whole genome shotgun (WGS) entry which is preliminary data.</text>
</comment>
<dbReference type="PANTHER" id="PTHR33388:SF19">
    <property type="entry name" value="SPOROCYTELESS-LIKE EAR-CONTAINING PROTEIN"/>
    <property type="match status" value="1"/>
</dbReference>
<evidence type="ECO:0000313" key="6">
    <source>
        <dbReference type="EMBL" id="KAF4398240.1"/>
    </source>
</evidence>
<reference evidence="7 8" key="1">
    <citation type="journal article" date="2020" name="bioRxiv">
        <title>Sequence and annotation of 42 cannabis genomes reveals extensive copy number variation in cannabinoid synthesis and pathogen resistance genes.</title>
        <authorList>
            <person name="Mckernan K.J."/>
            <person name="Helbert Y."/>
            <person name="Kane L.T."/>
            <person name="Ebling H."/>
            <person name="Zhang L."/>
            <person name="Liu B."/>
            <person name="Eaton Z."/>
            <person name="Mclaughlin S."/>
            <person name="Kingan S."/>
            <person name="Baybayan P."/>
            <person name="Concepcion G."/>
            <person name="Jordan M."/>
            <person name="Riva A."/>
            <person name="Barbazuk W."/>
            <person name="Harkins T."/>
        </authorList>
    </citation>
    <scope>NUCLEOTIDE SEQUENCE [LARGE SCALE GENOMIC DNA]</scope>
    <source>
        <strain evidence="7 8">cv. Jamaican Lion 4</strain>
        <strain evidence="6">Father</strain>
        <strain evidence="5">Mother</strain>
        <tissue evidence="5">Leaf</tissue>
    </source>
</reference>
<feature type="compositionally biased region" description="Polar residues" evidence="4">
    <location>
        <begin position="30"/>
        <end position="39"/>
    </location>
</feature>
<sequence>MCSNTESTRGGDGDFSFGVGRGDGVGWNPTPITRQSQSHTNKRQRVPKRGPGVAELEKILREQENTENNNNNDQQLLNPGFHTKDDFQPLIPITTSTHHHRHLDQVSLLTSPASIYSNGTTNNSGTTTISKSFTTKYVDNNALLERCIIDHNVGVGGSQVVLPESTYFQAPWTNPNKSNSIDEGKSDYGNISLAVIPNDQYSHSSPYLSSQYHPLIRQKKQSASICQMNNQISGSASSSYGGLCHQIEPPSNQNIFYQNYQIIKPQEKVIGLKRRPPSIHKEENRSVAAGSVCQYQIPSVQSHHRRISEQATLFNCGMGHNLNFTLPLPRDIAKWDVPVEFNQLKNCTTETTTSATSTSTVLPQFHCVQQQLCKIDEYMLPLQGGIIRESNQVTLPSAESDENNKHFYSFLPAKDQMAKMEKLVTLNKTEKDNDKAVEDDIDLNLKLSTYS</sequence>
<dbReference type="EMBL" id="JAATIQ010000028">
    <property type="protein sequence ID" value="KAF4398240.1"/>
    <property type="molecule type" value="Genomic_DNA"/>
</dbReference>
<dbReference type="PANTHER" id="PTHR33388">
    <property type="entry name" value="OS01G0212500 PROTEIN"/>
    <property type="match status" value="1"/>
</dbReference>
<keyword evidence="2" id="KW-0805">Transcription regulation</keyword>